<evidence type="ECO:0000313" key="1">
    <source>
        <dbReference type="EMBL" id="KGP72213.1"/>
    </source>
</evidence>
<sequence length="143" mass="16522">MKTFKLIKLNVVEGESDDIQKTTIPLIDGLIINREDEDNTWLIEAYLEEQYKDYFEAIMEKDEEIVLQAKITKSTNQPAMFLVKVIDSNDIGDNCNVLFLGHILDHKKDQVENMLKDLIEKGYNGEELLHAFKNRVEDAESSD</sequence>
<evidence type="ECO:0000313" key="2">
    <source>
        <dbReference type="Proteomes" id="UP000030147"/>
    </source>
</evidence>
<reference evidence="1 2" key="1">
    <citation type="journal article" date="2015" name="Stand. Genomic Sci.">
        <title>High quality draft genome sequence of the moderately halophilic bacterium Pontibacillus yanchengensis Y32(T) and comparison among Pontibacillus genomes.</title>
        <authorList>
            <person name="Huang J."/>
            <person name="Qiao Z.X."/>
            <person name="Tang J.W."/>
            <person name="Wang G."/>
        </authorList>
    </citation>
    <scope>NUCLEOTIDE SEQUENCE [LARGE SCALE GENOMIC DNA]</scope>
    <source>
        <strain evidence="1 2">Y32</strain>
    </source>
</reference>
<organism evidence="1 2">
    <name type="scientific">Pontibacillus yanchengensis Y32</name>
    <dbReference type="NCBI Taxonomy" id="1385514"/>
    <lineage>
        <taxon>Bacteria</taxon>
        <taxon>Bacillati</taxon>
        <taxon>Bacillota</taxon>
        <taxon>Bacilli</taxon>
        <taxon>Bacillales</taxon>
        <taxon>Bacillaceae</taxon>
        <taxon>Pontibacillus</taxon>
    </lineage>
</organism>
<dbReference type="eggNOG" id="ENOG5032YSB">
    <property type="taxonomic scope" value="Bacteria"/>
</dbReference>
<evidence type="ECO:0008006" key="3">
    <source>
        <dbReference type="Google" id="ProtNLM"/>
    </source>
</evidence>
<keyword evidence="2" id="KW-1185">Reference proteome</keyword>
<dbReference type="AlphaFoldDB" id="A0A0A2TCQ9"/>
<gene>
    <name evidence="1" type="ORF">N782_08310</name>
</gene>
<comment type="caution">
    <text evidence="1">The sequence shown here is derived from an EMBL/GenBank/DDBJ whole genome shotgun (WGS) entry which is preliminary data.</text>
</comment>
<dbReference type="STRING" id="1385514.N782_08310"/>
<proteinExistence type="predicted"/>
<dbReference type="EMBL" id="AVBF01000035">
    <property type="protein sequence ID" value="KGP72213.1"/>
    <property type="molecule type" value="Genomic_DNA"/>
</dbReference>
<dbReference type="RefSeq" id="WP_036820636.1">
    <property type="nucleotide sequence ID" value="NZ_AVBF01000035.1"/>
</dbReference>
<dbReference type="OrthoDB" id="2427395at2"/>
<dbReference type="InterPro" id="IPR025573">
    <property type="entry name" value="YwpF"/>
</dbReference>
<dbReference type="Proteomes" id="UP000030147">
    <property type="component" value="Unassembled WGS sequence"/>
</dbReference>
<dbReference type="Pfam" id="PF14183">
    <property type="entry name" value="YwpF"/>
    <property type="match status" value="1"/>
</dbReference>
<name>A0A0A2TCQ9_9BACI</name>
<protein>
    <recommendedName>
        <fullName evidence="3">YwpF-like protein</fullName>
    </recommendedName>
</protein>
<accession>A0A0A2TCQ9</accession>